<protein>
    <submittedName>
        <fullName evidence="1">Uncharacterized protein</fullName>
    </submittedName>
</protein>
<organism evidence="1 2">
    <name type="scientific">Azospirillum oleiclasticum</name>
    <dbReference type="NCBI Taxonomy" id="2735135"/>
    <lineage>
        <taxon>Bacteria</taxon>
        <taxon>Pseudomonadati</taxon>
        <taxon>Pseudomonadota</taxon>
        <taxon>Alphaproteobacteria</taxon>
        <taxon>Rhodospirillales</taxon>
        <taxon>Azospirillaceae</taxon>
        <taxon>Azospirillum</taxon>
    </lineage>
</organism>
<proteinExistence type="predicted"/>
<evidence type="ECO:0000313" key="2">
    <source>
        <dbReference type="Proteomes" id="UP000584642"/>
    </source>
</evidence>
<accession>A0ABX2T1P7</accession>
<keyword evidence="2" id="KW-1185">Reference proteome</keyword>
<dbReference type="RefSeq" id="WP_180280002.1">
    <property type="nucleotide sequence ID" value="NZ_JABFDB010000001.1"/>
</dbReference>
<name>A0ABX2T1P7_9PROT</name>
<sequence>MSGTPIPTVEHPVMPELDEGLTTFLSELAERVRGGSNWMVRKKILLDALVAVEQLALMSEADRVEVLDVLRRRMGEEAEPDEVPVTTADDAAEAAEGGEETAAPPPAMLILLYCGGVLETLGETEVRSAEQAMVYALSIHPAHNQAAVDWSQANPRNAKAMRKLIRHDRRFKHLFDSVSTLVKASEGPESLPG</sequence>
<reference evidence="1 2" key="1">
    <citation type="submission" date="2020-05" db="EMBL/GenBank/DDBJ databases">
        <title>Azospirillum oleiclasticum sp. nov, a nitrogen-fixing and heavy crude oil-emulsifying bacterium isolated from the crude oil of Yumen Oilfield.</title>
        <authorList>
            <person name="Wu D."/>
            <person name="Cai M."/>
            <person name="Zhang X."/>
        </authorList>
    </citation>
    <scope>NUCLEOTIDE SEQUENCE [LARGE SCALE GENOMIC DNA]</scope>
    <source>
        <strain evidence="1 2">ROY-1-1-2</strain>
    </source>
</reference>
<evidence type="ECO:0000313" key="1">
    <source>
        <dbReference type="EMBL" id="NYZ18239.1"/>
    </source>
</evidence>
<dbReference type="Proteomes" id="UP000584642">
    <property type="component" value="Unassembled WGS sequence"/>
</dbReference>
<dbReference type="EMBL" id="JABFDB010000001">
    <property type="protein sequence ID" value="NYZ18239.1"/>
    <property type="molecule type" value="Genomic_DNA"/>
</dbReference>
<comment type="caution">
    <text evidence="1">The sequence shown here is derived from an EMBL/GenBank/DDBJ whole genome shotgun (WGS) entry which is preliminary data.</text>
</comment>
<gene>
    <name evidence="1" type="ORF">HND93_00830</name>
</gene>